<protein>
    <submittedName>
        <fullName evidence="1">Uncharacterized protein</fullName>
    </submittedName>
</protein>
<name>A0AB36B370_CLOIN</name>
<organism evidence="1 2">
    <name type="scientific">Clostridium innocuum</name>
    <dbReference type="NCBI Taxonomy" id="1522"/>
    <lineage>
        <taxon>Bacteria</taxon>
        <taxon>Bacillati</taxon>
        <taxon>Bacillota</taxon>
        <taxon>Clostridia</taxon>
        <taxon>Eubacteriales</taxon>
        <taxon>Clostridiaceae</taxon>
        <taxon>Clostridium</taxon>
    </lineage>
</organism>
<gene>
    <name evidence="1" type="ORF">GT664_05205</name>
</gene>
<reference evidence="1" key="1">
    <citation type="journal article" date="2019" name="Nat. Med.">
        <title>A library of human gut bacterial isolates paired with longitudinal multiomics data enables mechanistic microbiome research.</title>
        <authorList>
            <person name="Poyet M."/>
            <person name="Groussin M."/>
            <person name="Gibbons S.M."/>
            <person name="Avila-Pacheco J."/>
            <person name="Jiang X."/>
            <person name="Kearney S.M."/>
            <person name="Perrotta A.R."/>
            <person name="Berdy B."/>
            <person name="Zhao S."/>
            <person name="Lieberman T.D."/>
            <person name="Swanson P.K."/>
            <person name="Smith M."/>
            <person name="Roesemann S."/>
            <person name="Alexander J.E."/>
            <person name="Rich S.A."/>
            <person name="Livny J."/>
            <person name="Vlamakis H."/>
            <person name="Clish C."/>
            <person name="Bullock K."/>
            <person name="Deik A."/>
            <person name="Scott J."/>
            <person name="Pierce K.A."/>
            <person name="Xavier R.J."/>
            <person name="Alm E.J."/>
        </authorList>
    </citation>
    <scope>NUCLEOTIDE SEQUENCE</scope>
    <source>
        <strain evidence="1">BIOML-A12</strain>
    </source>
</reference>
<accession>A0AB36B370</accession>
<proteinExistence type="predicted"/>
<evidence type="ECO:0000313" key="1">
    <source>
        <dbReference type="EMBL" id="MZH55178.1"/>
    </source>
</evidence>
<evidence type="ECO:0000313" key="2">
    <source>
        <dbReference type="Proteomes" id="UP000604383"/>
    </source>
</evidence>
<dbReference type="AlphaFoldDB" id="A0AB36B370"/>
<sequence>MFRIDEFCTGTPFFCETVKAVCALEMGHRHITFYSYKPQIFREISYTAFCLRSFTTQSSLIFWLLNSCHGMKGLSGNEARCQGAEQV</sequence>
<dbReference type="EMBL" id="WWTN01000006">
    <property type="protein sequence ID" value="MZH55178.1"/>
    <property type="molecule type" value="Genomic_DNA"/>
</dbReference>
<dbReference type="Proteomes" id="UP000604383">
    <property type="component" value="Unassembled WGS sequence"/>
</dbReference>
<comment type="caution">
    <text evidence="1">The sequence shown here is derived from an EMBL/GenBank/DDBJ whole genome shotgun (WGS) entry which is preliminary data.</text>
</comment>